<evidence type="ECO:0000313" key="2">
    <source>
        <dbReference type="EMBL" id="KAK4272007.1"/>
    </source>
</evidence>
<dbReference type="InterPro" id="IPR054722">
    <property type="entry name" value="PolX-like_BBD"/>
</dbReference>
<feature type="domain" description="Retrovirus-related Pol polyprotein from transposon TNT 1-94-like beta-barrel" evidence="1">
    <location>
        <begin position="358"/>
        <end position="435"/>
    </location>
</feature>
<dbReference type="PANTHER" id="PTHR47481:SF10">
    <property type="entry name" value="COPIA-LIKE POLYPROTEIN_RETROTRANSPOSON"/>
    <property type="match status" value="1"/>
</dbReference>
<gene>
    <name evidence="2" type="ORF">QN277_020616</name>
</gene>
<evidence type="ECO:0000313" key="3">
    <source>
        <dbReference type="Proteomes" id="UP001293593"/>
    </source>
</evidence>
<dbReference type="AlphaFoldDB" id="A0AAE1JJU7"/>
<dbReference type="Pfam" id="PF14223">
    <property type="entry name" value="Retrotran_gag_2"/>
    <property type="match status" value="1"/>
</dbReference>
<dbReference type="Proteomes" id="UP001293593">
    <property type="component" value="Unassembled WGS sequence"/>
</dbReference>
<sequence>MATAPPSLPLSASIPTTSSPLSASIPTALALPPTTLSAPPSTFPHYITTKSTQDNYLVWRAQVQTYLYGQELFRYVDGSAVRPPQLLPTGLPNRDYLKWFQQDQLALSILLASLSDGIISQYVRHKSSHEMWLALETSFAQKTQARLVYLHQQLTTLKKGGESIQQYYQRATILDDSLAAAGKPVANDDFITYLLAGLGFDYDIIVTVLSTQRHLLSVEAILSHLLTFEERMTQQNSISLPTDISTNVVSFVRPPFTTSSRIRGGRYSGSGRYNGNIGRGYGRSYRGTFRGRGGARYFRGGHFQPNNEQNTPTPCQICLQYGHTALTCHQRTNHAFQAPPPLSFEAHYSEYPIDDTLWYPDTGATHHMTNNFSNLNLRSNPYQGQDTVTISNGAHMSITHHGSSTLHTTSGNFLLSNVLHIPEITKNLLSVHQFCRDNNVFFEFHSGYFCVKDERTKQLLLQGPSLKHLYPVTTPQAHFSACSSFIQWH</sequence>
<evidence type="ECO:0000259" key="1">
    <source>
        <dbReference type="Pfam" id="PF22936"/>
    </source>
</evidence>
<keyword evidence="3" id="KW-1185">Reference proteome</keyword>
<dbReference type="EMBL" id="JAWXYG010000005">
    <property type="protein sequence ID" value="KAK4272007.1"/>
    <property type="molecule type" value="Genomic_DNA"/>
</dbReference>
<organism evidence="2 3">
    <name type="scientific">Acacia crassicarpa</name>
    <name type="common">northern wattle</name>
    <dbReference type="NCBI Taxonomy" id="499986"/>
    <lineage>
        <taxon>Eukaryota</taxon>
        <taxon>Viridiplantae</taxon>
        <taxon>Streptophyta</taxon>
        <taxon>Embryophyta</taxon>
        <taxon>Tracheophyta</taxon>
        <taxon>Spermatophyta</taxon>
        <taxon>Magnoliopsida</taxon>
        <taxon>eudicotyledons</taxon>
        <taxon>Gunneridae</taxon>
        <taxon>Pentapetalae</taxon>
        <taxon>rosids</taxon>
        <taxon>fabids</taxon>
        <taxon>Fabales</taxon>
        <taxon>Fabaceae</taxon>
        <taxon>Caesalpinioideae</taxon>
        <taxon>mimosoid clade</taxon>
        <taxon>Acacieae</taxon>
        <taxon>Acacia</taxon>
    </lineage>
</organism>
<reference evidence="2" key="1">
    <citation type="submission" date="2023-10" db="EMBL/GenBank/DDBJ databases">
        <title>Chromosome-level genome of the transformable northern wattle, Acacia crassicarpa.</title>
        <authorList>
            <person name="Massaro I."/>
            <person name="Sinha N.R."/>
            <person name="Poethig S."/>
            <person name="Leichty A.R."/>
        </authorList>
    </citation>
    <scope>NUCLEOTIDE SEQUENCE</scope>
    <source>
        <strain evidence="2">Acra3RX</strain>
        <tissue evidence="2">Leaf</tissue>
    </source>
</reference>
<proteinExistence type="predicted"/>
<name>A0AAE1JJU7_9FABA</name>
<dbReference type="PANTHER" id="PTHR47481">
    <property type="match status" value="1"/>
</dbReference>
<protein>
    <recommendedName>
        <fullName evidence="1">Retrovirus-related Pol polyprotein from transposon TNT 1-94-like beta-barrel domain-containing protein</fullName>
    </recommendedName>
</protein>
<dbReference type="Pfam" id="PF22936">
    <property type="entry name" value="Pol_BBD"/>
    <property type="match status" value="1"/>
</dbReference>
<accession>A0AAE1JJU7</accession>
<comment type="caution">
    <text evidence="2">The sequence shown here is derived from an EMBL/GenBank/DDBJ whole genome shotgun (WGS) entry which is preliminary data.</text>
</comment>